<dbReference type="EMBL" id="CP003732">
    <property type="protein sequence ID" value="AFV11904.1"/>
    <property type="molecule type" value="Genomic_DNA"/>
</dbReference>
<dbReference type="eggNOG" id="COG1119">
    <property type="taxonomic scope" value="Bacteria"/>
</dbReference>
<dbReference type="InterPro" id="IPR027417">
    <property type="entry name" value="P-loop_NTPase"/>
</dbReference>
<sequence length="1134" mass="129527">MKLVDFITVDMNIVRSINIERDCKDTVLMEDYQVTTKTLEILDRFRCALEGERVSAWSLTGPYGMGKSAFANYLLALTGPTSSKRAQIALEKLRSANFQLYERLLDSINKAVGNAGFFQIFVTAAYEPVNNTLARGLEQALMAFGISDTAEHLSKLKAFQSERFIDSHKLFTAFMDIQQSVKRPLLIVIDEFGKNLDYMSHYHDQGDIFILQQLAEADSVYIWVCLHQAFDEYVFGLSTAQRQEWSKVQGRFEDISFVEPAPQMLYLMRKALKQNNDKIVKDRIKQWAREASQLINKINIPYKNNFDEDTIASLYPLHPLTAVALIELCRRFAQNDRTLLSFMCSGQTNALPAYLEKTEFTAQERLPALGLDYLYDYFFSISTTVYSNRAESQRWIEIYDIIENAGYLSLQDHAILKTVGVLNLLSGTLGIKADLHIIYTVMRYSQGTDRDAVTLSIKNLVKRGILLYREYAGEYRLWEGSDFDVYGAIREKKARLSIGSLEALLQEYLPLSPVVASRHAYKTGTVRRFERRWLDVESLSDDLTPQNGYDGLFLYCFGTLKEPAVVPKTCRDGRPLIMAYVSSRTTLHELALEVIAARLVLEESHELAHDGVARKEVKFRIKAAEQQFREHLARLYLPGSENVLWYSEGKRVEVRDARELSSKLSDLCDRFYWKCPYIGNEMISYEKLSSAAARARRELVEAMVTSAEEEQLGLEGYGPEVAVYRSLLLAKGLHVMDEETGCWRCSLEGNDPSLKYLWDKLDECIAAAGDEGISVAEILDILHEPPFGMRQGPAPIYICLYLIVKSEEIAVFQENSYRPYMTASEMALMVKRPDLFTLKRFVSKNVEREVFDIYRHILKDAQVGGNRGLRNTTMLGVVGPIIKFINSLTAYARNTRQVSREAQQVRLAIQRSVDPMQLLFEELPRAVGIDFKEKSENNSNWRDELRRRLRAALLELGKAYPALNERVQKMMLKVFGGKNLQDLYENERKRAMQLVDICDEPELKAVLQVLARDYQDPAEWARGVAGIVVKKHMDSWNDEDFMLFAAKLRDYAHRICQLETLASLNGYFVKENTRLISIMRPGGKIRREVINIGQSQDPELRKTLSAILALPVEKARVILAALAEKIIESDSNDK</sequence>
<dbReference type="Gene3D" id="3.40.50.300">
    <property type="entry name" value="P-loop containing nucleotide triphosphate hydrolases"/>
    <property type="match status" value="1"/>
</dbReference>
<keyword evidence="2" id="KW-1185">Reference proteome</keyword>
<reference evidence="1 2" key="1">
    <citation type="journal article" date="2012" name="BMC Genomics">
        <title>Genome-guided analysis of physiological and morphological traits of the fermentative acetate oxidizer Thermacetogenium phaeum.</title>
        <authorList>
            <person name="Oehler D."/>
            <person name="Poehlein A."/>
            <person name="Leimbach A."/>
            <person name="Muller N."/>
            <person name="Daniel R."/>
            <person name="Gottschalk G."/>
            <person name="Schink B."/>
        </authorList>
    </citation>
    <scope>NUCLEOTIDE SEQUENCE [LARGE SCALE GENOMIC DNA]</scope>
    <source>
        <strain evidence="2">ATCC BAA-254 / DSM 26808 / PB</strain>
    </source>
</reference>
<accession>K4LV55</accession>
<dbReference type="RefSeq" id="WP_015050784.1">
    <property type="nucleotide sequence ID" value="NC_018870.1"/>
</dbReference>
<dbReference type="AlphaFoldDB" id="K4LV55"/>
<organism evidence="1 2">
    <name type="scientific">Thermacetogenium phaeum (strain ATCC BAA-254 / DSM 26808 / PB)</name>
    <dbReference type="NCBI Taxonomy" id="1089553"/>
    <lineage>
        <taxon>Bacteria</taxon>
        <taxon>Bacillati</taxon>
        <taxon>Bacillota</taxon>
        <taxon>Clostridia</taxon>
        <taxon>Thermoanaerobacterales</taxon>
        <taxon>Thermoanaerobacteraceae</taxon>
        <taxon>Thermacetogenium</taxon>
    </lineage>
</organism>
<dbReference type="HOGENOM" id="CLU_008329_0_0_9"/>
<name>K4LV55_THEPS</name>
<dbReference type="SUPFAM" id="SSF52540">
    <property type="entry name" value="P-loop containing nucleoside triphosphate hydrolases"/>
    <property type="match status" value="1"/>
</dbReference>
<evidence type="ECO:0008006" key="3">
    <source>
        <dbReference type="Google" id="ProtNLM"/>
    </source>
</evidence>
<gene>
    <name evidence="1" type="ordered locus">Tph_c17010</name>
</gene>
<dbReference type="OrthoDB" id="856045at2"/>
<proteinExistence type="predicted"/>
<evidence type="ECO:0000313" key="1">
    <source>
        <dbReference type="EMBL" id="AFV11904.1"/>
    </source>
</evidence>
<dbReference type="Proteomes" id="UP000000467">
    <property type="component" value="Chromosome"/>
</dbReference>
<protein>
    <recommendedName>
        <fullName evidence="3">ATP-binding protein</fullName>
    </recommendedName>
</protein>
<dbReference type="STRING" id="1089553.Tph_c17010"/>
<dbReference type="KEGG" id="tpz:Tph_c17010"/>
<evidence type="ECO:0000313" key="2">
    <source>
        <dbReference type="Proteomes" id="UP000000467"/>
    </source>
</evidence>